<feature type="binding site" evidence="11">
    <location>
        <position position="122"/>
    </location>
    <ligand>
        <name>Zn(2+)</name>
        <dbReference type="ChEBI" id="CHEBI:29105"/>
        <note>catalytic</note>
    </ligand>
</feature>
<keyword evidence="12" id="KW-0460">Magnesium</keyword>
<name>B8GJJ3_METPE</name>
<evidence type="ECO:0000256" key="8">
    <source>
        <dbReference type="ARBA" id="ARBA00047651"/>
    </source>
</evidence>
<dbReference type="EMBL" id="CP001338">
    <property type="protein sequence ID" value="ACL17034.1"/>
    <property type="molecule type" value="Genomic_DNA"/>
</dbReference>
<keyword evidence="11" id="KW-0862">Zinc</keyword>
<comment type="similarity">
    <text evidence="2 14">Belongs to the ALAD family.</text>
</comment>
<dbReference type="GO" id="GO:0008270">
    <property type="term" value="F:zinc ion binding"/>
    <property type="evidence" value="ECO:0007669"/>
    <property type="project" value="TreeGrafter"/>
</dbReference>
<evidence type="ECO:0000256" key="10">
    <source>
        <dbReference type="PIRSR" id="PIRSR001415-2"/>
    </source>
</evidence>
<keyword evidence="16" id="KW-1185">Reference proteome</keyword>
<dbReference type="GO" id="GO:0005829">
    <property type="term" value="C:cytosol"/>
    <property type="evidence" value="ECO:0007669"/>
    <property type="project" value="TreeGrafter"/>
</dbReference>
<dbReference type="GO" id="GO:0006782">
    <property type="term" value="P:protoporphyrinogen IX biosynthetic process"/>
    <property type="evidence" value="ECO:0007669"/>
    <property type="project" value="UniProtKB-UniPathway"/>
</dbReference>
<dbReference type="UniPathway" id="UPA00251">
    <property type="reaction ID" value="UER00318"/>
</dbReference>
<dbReference type="FunFam" id="3.20.20.70:FF:000019">
    <property type="entry name" value="Delta-aminolevulinic acid dehydratase"/>
    <property type="match status" value="1"/>
</dbReference>
<dbReference type="Proteomes" id="UP000002457">
    <property type="component" value="Chromosome"/>
</dbReference>
<accession>B8GJJ3</accession>
<evidence type="ECO:0000256" key="11">
    <source>
        <dbReference type="PIRSR" id="PIRSR001415-3"/>
    </source>
</evidence>
<feature type="binding site" evidence="12">
    <location>
        <position position="230"/>
    </location>
    <ligand>
        <name>Mg(2+)</name>
        <dbReference type="ChEBI" id="CHEBI:18420"/>
    </ligand>
</feature>
<dbReference type="GeneID" id="7271290"/>
<keyword evidence="6 13" id="KW-0456">Lyase</keyword>
<dbReference type="InterPro" id="IPR013785">
    <property type="entry name" value="Aldolase_TIM"/>
</dbReference>
<feature type="binding site" evidence="11">
    <location>
        <position position="112"/>
    </location>
    <ligand>
        <name>Zn(2+)</name>
        <dbReference type="ChEBI" id="CHEBI:29105"/>
        <note>catalytic</note>
    </ligand>
</feature>
<protein>
    <recommendedName>
        <fullName evidence="4 13">Delta-aminolevulinic acid dehydratase</fullName>
        <ecNumber evidence="3 13">4.2.1.24</ecNumber>
    </recommendedName>
</protein>
<dbReference type="PRINTS" id="PR00144">
    <property type="entry name" value="DALDHYDRTASE"/>
</dbReference>
<dbReference type="eggNOG" id="arCOG04300">
    <property type="taxonomic scope" value="Archaea"/>
</dbReference>
<feature type="binding site" evidence="10">
    <location>
        <position position="309"/>
    </location>
    <ligand>
        <name>5-aminolevulinate</name>
        <dbReference type="ChEBI" id="CHEBI:356416"/>
        <label>2</label>
    </ligand>
</feature>
<evidence type="ECO:0000256" key="2">
    <source>
        <dbReference type="ARBA" id="ARBA00008055"/>
    </source>
</evidence>
<feature type="binding site" evidence="10">
    <location>
        <position position="202"/>
    </location>
    <ligand>
        <name>5-aminolevulinate</name>
        <dbReference type="ChEBI" id="CHEBI:356416"/>
        <label>1</label>
    </ligand>
</feature>
<keyword evidence="11" id="KW-0479">Metal-binding</keyword>
<feature type="binding site" evidence="11">
    <location>
        <position position="114"/>
    </location>
    <ligand>
        <name>Zn(2+)</name>
        <dbReference type="ChEBI" id="CHEBI:29105"/>
        <note>catalytic</note>
    </ligand>
</feature>
<dbReference type="HOGENOM" id="CLU_035731_0_0_2"/>
<proteinExistence type="inferred from homology"/>
<dbReference type="NCBIfam" id="NF006762">
    <property type="entry name" value="PRK09283.1"/>
    <property type="match status" value="1"/>
</dbReference>
<evidence type="ECO:0000256" key="14">
    <source>
        <dbReference type="RuleBase" id="RU004161"/>
    </source>
</evidence>
<evidence type="ECO:0000256" key="13">
    <source>
        <dbReference type="RuleBase" id="RU000515"/>
    </source>
</evidence>
<dbReference type="PANTHER" id="PTHR11458">
    <property type="entry name" value="DELTA-AMINOLEVULINIC ACID DEHYDRATASE"/>
    <property type="match status" value="1"/>
</dbReference>
<dbReference type="PROSITE" id="PS00169">
    <property type="entry name" value="D_ALA_DEHYDRATASE"/>
    <property type="match status" value="1"/>
</dbReference>
<dbReference type="PIRSF" id="PIRSF001415">
    <property type="entry name" value="Porphbilin_synth"/>
    <property type="match status" value="1"/>
</dbReference>
<keyword evidence="7 13" id="KW-0627">Porphyrin biosynthesis</keyword>
<comment type="pathway">
    <text evidence="1">Porphyrin-containing compound metabolism; protoporphyrin-IX biosynthesis; coproporphyrinogen-III from 5-aminolevulinate: step 1/4.</text>
</comment>
<dbReference type="EC" id="4.2.1.24" evidence="3 13"/>
<feature type="active site" description="Schiff-base intermediate with substrate" evidence="9">
    <location>
        <position position="192"/>
    </location>
</feature>
<dbReference type="SUPFAM" id="SSF51569">
    <property type="entry name" value="Aldolase"/>
    <property type="match status" value="1"/>
</dbReference>
<reference evidence="15 16" key="1">
    <citation type="journal article" date="2015" name="Genome Announc.">
        <title>Complete Genome Sequence of Methanosphaerula palustris E1-9CT, a Hydrogenotrophic Methanogen Isolated from a Minerotrophic Fen Peatland.</title>
        <authorList>
            <person name="Cadillo-Quiroz H."/>
            <person name="Browne P."/>
            <person name="Kyrpides N."/>
            <person name="Woyke T."/>
            <person name="Goodwin L."/>
            <person name="Detter C."/>
            <person name="Yavitt J.B."/>
            <person name="Zinder S.H."/>
        </authorList>
    </citation>
    <scope>NUCLEOTIDE SEQUENCE [LARGE SCALE GENOMIC DNA]</scope>
    <source>
        <strain evidence="16">ATCC BAA-1556 / DSM 19958 / E1-9c</strain>
    </source>
</reference>
<dbReference type="KEGG" id="mpl:Mpal_1727"/>
<evidence type="ECO:0000256" key="6">
    <source>
        <dbReference type="ARBA" id="ARBA00023239"/>
    </source>
</evidence>
<evidence type="ECO:0000256" key="12">
    <source>
        <dbReference type="PIRSR" id="PIRSR001415-5"/>
    </source>
</evidence>
<sequence length="323" mass="34790">MRRLRGRHLLPLLTEHHLNKKDLIAPIFVDQTITVPRPIETMPGQNRYPVSAVGEVATRLFRKGIWALLLFGVPEVKDPEASGAFDPNGVIQQAVRAVKQAVPAMVVLTDVCACEYTSSGICGIGGPNRCGEVDLLNDPSLALMADIAVSHAEAGADIVAPSCMLDGMVITIRHALDQAGFQDVLILSYSTKFASALYGPFRDAADSSCFCGDRTSYQINPANGREGYMESRLDVDEGADMLMVKPAGFYLDVLASITDFGLPVAAYQVSGEYALIMAAAENGWINKKAVAMESLIAIKRAGADLIITYFAEDVAGWLDEDCE</sequence>
<keyword evidence="5" id="KW-0350">Heme biosynthesis</keyword>
<comment type="catalytic activity">
    <reaction evidence="8 13">
        <text>2 5-aminolevulinate = porphobilinogen + 2 H2O + H(+)</text>
        <dbReference type="Rhea" id="RHEA:24064"/>
        <dbReference type="ChEBI" id="CHEBI:15377"/>
        <dbReference type="ChEBI" id="CHEBI:15378"/>
        <dbReference type="ChEBI" id="CHEBI:58126"/>
        <dbReference type="ChEBI" id="CHEBI:356416"/>
        <dbReference type="EC" id="4.2.1.24"/>
    </reaction>
</comment>
<comment type="subunit">
    <text evidence="13">Homooctamer.</text>
</comment>
<evidence type="ECO:0000256" key="9">
    <source>
        <dbReference type="PIRSR" id="PIRSR001415-1"/>
    </source>
</evidence>
<gene>
    <name evidence="15" type="ordered locus">Mpal_1727</name>
</gene>
<evidence type="ECO:0000256" key="1">
    <source>
        <dbReference type="ARBA" id="ARBA00004694"/>
    </source>
</evidence>
<dbReference type="PANTHER" id="PTHR11458:SF0">
    <property type="entry name" value="DELTA-AMINOLEVULINIC ACID DEHYDRATASE"/>
    <property type="match status" value="1"/>
</dbReference>
<evidence type="ECO:0000313" key="16">
    <source>
        <dbReference type="Proteomes" id="UP000002457"/>
    </source>
</evidence>
<evidence type="ECO:0000256" key="3">
    <source>
        <dbReference type="ARBA" id="ARBA00012053"/>
    </source>
</evidence>
<dbReference type="CDD" id="cd00384">
    <property type="entry name" value="ALAD_PBGS"/>
    <property type="match status" value="1"/>
</dbReference>
<dbReference type="AlphaFoldDB" id="B8GJJ3"/>
<feature type="binding site" evidence="10">
    <location>
        <position position="270"/>
    </location>
    <ligand>
        <name>5-aminolevulinate</name>
        <dbReference type="ChEBI" id="CHEBI:356416"/>
        <label>2</label>
    </ligand>
</feature>
<dbReference type="InterPro" id="IPR001731">
    <property type="entry name" value="ALAD"/>
</dbReference>
<evidence type="ECO:0000256" key="5">
    <source>
        <dbReference type="ARBA" id="ARBA00023133"/>
    </source>
</evidence>
<organism evidence="15 16">
    <name type="scientific">Methanosphaerula palustris (strain ATCC BAA-1556 / DSM 19958 / E1-9c)</name>
    <dbReference type="NCBI Taxonomy" id="521011"/>
    <lineage>
        <taxon>Archaea</taxon>
        <taxon>Methanobacteriati</taxon>
        <taxon>Methanobacteriota</taxon>
        <taxon>Stenosarchaea group</taxon>
        <taxon>Methanomicrobia</taxon>
        <taxon>Methanomicrobiales</taxon>
        <taxon>Methanoregulaceae</taxon>
        <taxon>Methanosphaerula</taxon>
    </lineage>
</organism>
<dbReference type="Gene3D" id="3.20.20.70">
    <property type="entry name" value="Aldolase class I"/>
    <property type="match status" value="1"/>
</dbReference>
<dbReference type="Pfam" id="PF00490">
    <property type="entry name" value="ALAD"/>
    <property type="match status" value="1"/>
</dbReference>
<dbReference type="SMART" id="SM01004">
    <property type="entry name" value="ALAD"/>
    <property type="match status" value="1"/>
</dbReference>
<dbReference type="InterPro" id="IPR030656">
    <property type="entry name" value="ALAD_AS"/>
</dbReference>
<dbReference type="STRING" id="521011.Mpal_1727"/>
<evidence type="ECO:0000313" key="15">
    <source>
        <dbReference type="EMBL" id="ACL17034.1"/>
    </source>
</evidence>
<dbReference type="GO" id="GO:0004655">
    <property type="term" value="F:porphobilinogen synthase activity"/>
    <property type="evidence" value="ECO:0007669"/>
    <property type="project" value="UniProtKB-EC"/>
</dbReference>
<evidence type="ECO:0000256" key="4">
    <source>
        <dbReference type="ARBA" id="ARBA00020771"/>
    </source>
</evidence>
<feature type="binding site" evidence="10">
    <location>
        <position position="214"/>
    </location>
    <ligand>
        <name>5-aminolevulinate</name>
        <dbReference type="ChEBI" id="CHEBI:356416"/>
        <label>1</label>
    </ligand>
</feature>
<evidence type="ECO:0000256" key="7">
    <source>
        <dbReference type="ARBA" id="ARBA00023244"/>
    </source>
</evidence>
<dbReference type="RefSeq" id="WP_012618353.1">
    <property type="nucleotide sequence ID" value="NC_011832.1"/>
</dbReference>
<feature type="active site" description="Schiff-base intermediate with substrate" evidence="9">
    <location>
        <position position="245"/>
    </location>
</feature>